<name>A0AAV2YR82_9STRA</name>
<keyword evidence="1 2" id="KW-0175">Coiled coil</keyword>
<dbReference type="EMBL" id="DAKRPA010000189">
    <property type="protein sequence ID" value="DAZ95798.1"/>
    <property type="molecule type" value="Genomic_DNA"/>
</dbReference>
<evidence type="ECO:0000313" key="5">
    <source>
        <dbReference type="Proteomes" id="UP001146120"/>
    </source>
</evidence>
<evidence type="ECO:0000256" key="1">
    <source>
        <dbReference type="ARBA" id="ARBA00023054"/>
    </source>
</evidence>
<protein>
    <recommendedName>
        <fullName evidence="3">DUF4200 domain-containing protein</fullName>
    </recommendedName>
</protein>
<accession>A0AAV2YR82</accession>
<gene>
    <name evidence="4" type="ORF">N0F65_009194</name>
</gene>
<feature type="coiled-coil region" evidence="2">
    <location>
        <begin position="193"/>
        <end position="252"/>
    </location>
</feature>
<proteinExistence type="predicted"/>
<dbReference type="PANTHER" id="PTHR21683:SF2">
    <property type="entry name" value="COILED-COIL DOMAIN-CONTAINING PROTEIN 42 LIKE-2-LIKE"/>
    <property type="match status" value="1"/>
</dbReference>
<reference evidence="4" key="1">
    <citation type="submission" date="2022-11" db="EMBL/GenBank/DDBJ databases">
        <authorList>
            <person name="Morgan W.R."/>
            <person name="Tartar A."/>
        </authorList>
    </citation>
    <scope>NUCLEOTIDE SEQUENCE</scope>
    <source>
        <strain evidence="4">ARSEF 373</strain>
    </source>
</reference>
<sequence length="344" mass="40292">MGDHHDDGAGLEDTSGVFLTEAKIRNSKYPSREISDMEPVVSGVSQMAQSTLLLKKRKEMREIDDALDFMKEEYTQRMEACEARQRELERKQQEMRDQVQRFEKFIKENDSKPTRAELKTKTEHRMAELNEQRKKQLLQQLEKDLKEREVLEKKRDQLLKYRLYLESAVEASDGEYEEIGDILNRYATLVDTNHDLKVQVRGAEVETDQLRQKIRALKVETQNVVLVQNSSIHAFQQQLENMRSEALKLDLDRQRNDRISNDRCRESGQIVMTVTNLYNRCRLSMGDKLPVLREQDMDITQYMQSLLKVIASRIVDLDYIVTSYSKSIDQQMRSTLPAINPARN</sequence>
<keyword evidence="5" id="KW-1185">Reference proteome</keyword>
<reference evidence="4" key="2">
    <citation type="journal article" date="2023" name="Microbiol Resour">
        <title>Decontamination and Annotation of the Draft Genome Sequence of the Oomycete Lagenidium giganteum ARSEF 373.</title>
        <authorList>
            <person name="Morgan W.R."/>
            <person name="Tartar A."/>
        </authorList>
    </citation>
    <scope>NUCLEOTIDE SEQUENCE</scope>
    <source>
        <strain evidence="4">ARSEF 373</strain>
    </source>
</reference>
<evidence type="ECO:0000259" key="3">
    <source>
        <dbReference type="Pfam" id="PF13863"/>
    </source>
</evidence>
<dbReference type="PANTHER" id="PTHR21683">
    <property type="entry name" value="COILED-COIL DOMAIN-CONTAINING PROTEIN 42 LIKE-2-LIKE-RELATED"/>
    <property type="match status" value="1"/>
</dbReference>
<feature type="domain" description="DUF4200" evidence="3">
    <location>
        <begin position="53"/>
        <end position="170"/>
    </location>
</feature>
<evidence type="ECO:0000256" key="2">
    <source>
        <dbReference type="SAM" id="Coils"/>
    </source>
</evidence>
<feature type="coiled-coil region" evidence="2">
    <location>
        <begin position="53"/>
        <end position="154"/>
    </location>
</feature>
<dbReference type="GO" id="GO:0005856">
    <property type="term" value="C:cytoskeleton"/>
    <property type="evidence" value="ECO:0007669"/>
    <property type="project" value="UniProtKB-ARBA"/>
</dbReference>
<evidence type="ECO:0000313" key="4">
    <source>
        <dbReference type="EMBL" id="DAZ95798.1"/>
    </source>
</evidence>
<dbReference type="Proteomes" id="UP001146120">
    <property type="component" value="Unassembled WGS sequence"/>
</dbReference>
<dbReference type="InterPro" id="IPR025252">
    <property type="entry name" value="DUF4200"/>
</dbReference>
<dbReference type="AlphaFoldDB" id="A0AAV2YR82"/>
<dbReference type="InterPro" id="IPR051147">
    <property type="entry name" value="CFAP_domain-containing"/>
</dbReference>
<comment type="caution">
    <text evidence="4">The sequence shown here is derived from an EMBL/GenBank/DDBJ whole genome shotgun (WGS) entry which is preliminary data.</text>
</comment>
<dbReference type="Pfam" id="PF13863">
    <property type="entry name" value="DUF4200"/>
    <property type="match status" value="1"/>
</dbReference>
<organism evidence="4 5">
    <name type="scientific">Lagenidium giganteum</name>
    <dbReference type="NCBI Taxonomy" id="4803"/>
    <lineage>
        <taxon>Eukaryota</taxon>
        <taxon>Sar</taxon>
        <taxon>Stramenopiles</taxon>
        <taxon>Oomycota</taxon>
        <taxon>Peronosporomycetes</taxon>
        <taxon>Pythiales</taxon>
        <taxon>Pythiaceae</taxon>
    </lineage>
</organism>